<dbReference type="InterPro" id="IPR027806">
    <property type="entry name" value="HARBI1_dom"/>
</dbReference>
<evidence type="ECO:0000256" key="2">
    <source>
        <dbReference type="ARBA" id="ARBA00004123"/>
    </source>
</evidence>
<evidence type="ECO:0000259" key="13">
    <source>
        <dbReference type="Pfam" id="PF13359"/>
    </source>
</evidence>
<evidence type="ECO:0000256" key="5">
    <source>
        <dbReference type="ARBA" id="ARBA00015519"/>
    </source>
</evidence>
<dbReference type="InterPro" id="IPR045249">
    <property type="entry name" value="HARBI1-like"/>
</dbReference>
<protein>
    <recommendedName>
        <fullName evidence="5">Putative nuclease HARBI1</fullName>
    </recommendedName>
    <alternativeName>
        <fullName evidence="11">Harbinger transposase-derived nuclease</fullName>
    </alternativeName>
</protein>
<evidence type="ECO:0000256" key="10">
    <source>
        <dbReference type="ARBA" id="ARBA00023242"/>
    </source>
</evidence>
<accession>A0ABQ8L475</accession>
<proteinExistence type="inferred from homology"/>
<dbReference type="PANTHER" id="PTHR22930:SF267">
    <property type="entry name" value="NUCLEASE HARBI1-RELATED"/>
    <property type="match status" value="1"/>
</dbReference>
<keyword evidence="9" id="KW-0378">Hydrolase</keyword>
<comment type="caution">
    <text evidence="14">The sequence shown here is derived from an EMBL/GenBank/DDBJ whole genome shotgun (WGS) entry which is preliminary data.</text>
</comment>
<dbReference type="InterPro" id="IPR026103">
    <property type="entry name" value="HARBI1_animal"/>
</dbReference>
<keyword evidence="6" id="KW-0963">Cytoplasm</keyword>
<evidence type="ECO:0000256" key="7">
    <source>
        <dbReference type="ARBA" id="ARBA00022722"/>
    </source>
</evidence>
<dbReference type="Pfam" id="PF13359">
    <property type="entry name" value="DDE_Tnp_4"/>
    <property type="match status" value="1"/>
</dbReference>
<dbReference type="PRINTS" id="PR02086">
    <property type="entry name" value="PUTNUCHARBI1"/>
</dbReference>
<sequence>MAALQRVFQLRVRQRERRRQRQRRPQSTLCTINAFIRQHQNPLDMLDDMAVIDRYPALRYYATGSFLQVLGDGLGLSKPSVSRAVQAVTYALLPLAAEHIQFPASRQAISDIQEFFLTHYHIPQVIGVIDGTLIPISTPSVDGHTYICRKGYPAINCQVICDHKCLITDIVARWPGSTHDSYIFTNSSVGQEAQNSKGQWRLLGDSGYPLRPYLFTPFANPVSNSEAHFNEAHRVARSIVERTLGRWKLRFRAIHKSSGGLLFVPQKCCAVITVTAMLHNIAVRARVPLDIREEDEEVEEENEVEMRLHDDQPRHVQYMAGFHARQQRLRSSWGIGALLKGLTSVVALRVERVLVIHSHHLQSLPDLGLEPTTFWLQA</sequence>
<evidence type="ECO:0000256" key="1">
    <source>
        <dbReference type="ARBA" id="ARBA00001968"/>
    </source>
</evidence>
<evidence type="ECO:0000256" key="3">
    <source>
        <dbReference type="ARBA" id="ARBA00004496"/>
    </source>
</evidence>
<keyword evidence="7" id="KW-0540">Nuclease</keyword>
<dbReference type="EMBL" id="JACTAM010002219">
    <property type="protein sequence ID" value="KAI2645500.1"/>
    <property type="molecule type" value="Genomic_DNA"/>
</dbReference>
<evidence type="ECO:0000313" key="15">
    <source>
        <dbReference type="Proteomes" id="UP000830375"/>
    </source>
</evidence>
<evidence type="ECO:0000256" key="11">
    <source>
        <dbReference type="ARBA" id="ARBA00030126"/>
    </source>
</evidence>
<evidence type="ECO:0000313" key="14">
    <source>
        <dbReference type="EMBL" id="KAI2645500.1"/>
    </source>
</evidence>
<evidence type="ECO:0000256" key="12">
    <source>
        <dbReference type="ARBA" id="ARBA00045850"/>
    </source>
</evidence>
<organism evidence="14 15">
    <name type="scientific">Labeo rohita</name>
    <name type="common">Indian major carp</name>
    <name type="synonym">Cyprinus rohita</name>
    <dbReference type="NCBI Taxonomy" id="84645"/>
    <lineage>
        <taxon>Eukaryota</taxon>
        <taxon>Metazoa</taxon>
        <taxon>Chordata</taxon>
        <taxon>Craniata</taxon>
        <taxon>Vertebrata</taxon>
        <taxon>Euteleostomi</taxon>
        <taxon>Actinopterygii</taxon>
        <taxon>Neopterygii</taxon>
        <taxon>Teleostei</taxon>
        <taxon>Ostariophysi</taxon>
        <taxon>Cypriniformes</taxon>
        <taxon>Cyprinidae</taxon>
        <taxon>Labeoninae</taxon>
        <taxon>Labeonini</taxon>
        <taxon>Labeo</taxon>
    </lineage>
</organism>
<reference evidence="14 15" key="1">
    <citation type="submission" date="2022-01" db="EMBL/GenBank/DDBJ databases">
        <title>A high-quality chromosome-level genome assembly of rohu carp, Labeo rohita.</title>
        <authorList>
            <person name="Arick M.A. II"/>
            <person name="Hsu C.-Y."/>
            <person name="Magbanua Z."/>
            <person name="Pechanova O."/>
            <person name="Grover C."/>
            <person name="Miller E."/>
            <person name="Thrash A."/>
            <person name="Ezzel L."/>
            <person name="Alam S."/>
            <person name="Benzie J."/>
            <person name="Hamilton M."/>
            <person name="Karsi A."/>
            <person name="Lawrence M.L."/>
            <person name="Peterson D.G."/>
        </authorList>
    </citation>
    <scope>NUCLEOTIDE SEQUENCE [LARGE SCALE GENOMIC DNA]</scope>
    <source>
        <strain evidence="15">BAU-BD-2019</strain>
        <tissue evidence="14">Blood</tissue>
    </source>
</reference>
<evidence type="ECO:0000256" key="4">
    <source>
        <dbReference type="ARBA" id="ARBA00006958"/>
    </source>
</evidence>
<keyword evidence="8" id="KW-0479">Metal-binding</keyword>
<evidence type="ECO:0000256" key="6">
    <source>
        <dbReference type="ARBA" id="ARBA00022490"/>
    </source>
</evidence>
<dbReference type="PANTHER" id="PTHR22930">
    <property type="match status" value="1"/>
</dbReference>
<name>A0ABQ8L475_LABRO</name>
<feature type="domain" description="DDE Tnp4" evidence="13">
    <location>
        <begin position="129"/>
        <end position="280"/>
    </location>
</feature>
<comment type="subcellular location">
    <subcellularLocation>
        <location evidence="3">Cytoplasm</location>
    </subcellularLocation>
    <subcellularLocation>
        <location evidence="2">Nucleus</location>
    </subcellularLocation>
</comment>
<comment type="function">
    <text evidence="12">Transposase-derived protein that may have nuclease activity. Does not have transposase activity.</text>
</comment>
<comment type="cofactor">
    <cofactor evidence="1">
        <name>a divalent metal cation</name>
        <dbReference type="ChEBI" id="CHEBI:60240"/>
    </cofactor>
</comment>
<keyword evidence="10" id="KW-0539">Nucleus</keyword>
<evidence type="ECO:0000256" key="8">
    <source>
        <dbReference type="ARBA" id="ARBA00022723"/>
    </source>
</evidence>
<keyword evidence="15" id="KW-1185">Reference proteome</keyword>
<comment type="similarity">
    <text evidence="4">Belongs to the HARBI1 family.</text>
</comment>
<gene>
    <name evidence="14" type="ORF">H4Q32_026926</name>
</gene>
<dbReference type="Proteomes" id="UP000830375">
    <property type="component" value="Unassembled WGS sequence"/>
</dbReference>
<evidence type="ECO:0000256" key="9">
    <source>
        <dbReference type="ARBA" id="ARBA00022801"/>
    </source>
</evidence>